<reference evidence="10" key="2">
    <citation type="submission" date="2007-04" db="EMBL/GenBank/DDBJ databases">
        <title>The genome of the human body louse.</title>
        <authorList>
            <consortium name="The Human Body Louse Genome Consortium"/>
            <person name="Kirkness E."/>
            <person name="Walenz B."/>
            <person name="Hass B."/>
            <person name="Bruggner R."/>
            <person name="Strausberg R."/>
        </authorList>
    </citation>
    <scope>NUCLEOTIDE SEQUENCE</scope>
    <source>
        <strain evidence="10">USDA</strain>
    </source>
</reference>
<dbReference type="RefSeq" id="XP_002425515.1">
    <property type="nucleotide sequence ID" value="XM_002425470.1"/>
</dbReference>
<keyword evidence="12" id="KW-1185">Reference proteome</keyword>
<dbReference type="InterPro" id="IPR013087">
    <property type="entry name" value="Znf_C2H2_type"/>
</dbReference>
<evidence type="ECO:0000256" key="4">
    <source>
        <dbReference type="ARBA" id="ARBA00022771"/>
    </source>
</evidence>
<proteinExistence type="predicted"/>
<dbReference type="STRING" id="121224.E0VHC1"/>
<dbReference type="InParanoid" id="E0VHC1"/>
<evidence type="ECO:0000256" key="2">
    <source>
        <dbReference type="ARBA" id="ARBA00022723"/>
    </source>
</evidence>
<dbReference type="PROSITE" id="PS00028">
    <property type="entry name" value="ZINC_FINGER_C2H2_1"/>
    <property type="match status" value="3"/>
</dbReference>
<accession>E0VHC1</accession>
<dbReference type="InterPro" id="IPR036236">
    <property type="entry name" value="Znf_C2H2_sf"/>
</dbReference>
<feature type="domain" description="C2H2-type" evidence="9">
    <location>
        <begin position="38"/>
        <end position="66"/>
    </location>
</feature>
<dbReference type="SMART" id="SM00355">
    <property type="entry name" value="ZnF_C2H2"/>
    <property type="match status" value="4"/>
</dbReference>
<dbReference type="PROSITE" id="PS50157">
    <property type="entry name" value="ZINC_FINGER_C2H2_2"/>
    <property type="match status" value="4"/>
</dbReference>
<evidence type="ECO:0000256" key="3">
    <source>
        <dbReference type="ARBA" id="ARBA00022737"/>
    </source>
</evidence>
<evidence type="ECO:0000313" key="10">
    <source>
        <dbReference type="EMBL" id="EEB12777.1"/>
    </source>
</evidence>
<dbReference type="HOGENOM" id="CLU_002678_2_1_1"/>
<dbReference type="KEGG" id="phu:Phum_PHUM205170"/>
<protein>
    <submittedName>
        <fullName evidence="10 11">Zinc finger protein, putative</fullName>
    </submittedName>
</protein>
<dbReference type="OrthoDB" id="6077919at2759"/>
<dbReference type="EnsemblMetazoa" id="PHUM205170-RA">
    <property type="protein sequence ID" value="PHUM205170-PA"/>
    <property type="gene ID" value="PHUM205170"/>
</dbReference>
<name>E0VHC1_PEDHC</name>
<dbReference type="SUPFAM" id="SSF57667">
    <property type="entry name" value="beta-beta-alpha zinc fingers"/>
    <property type="match status" value="2"/>
</dbReference>
<keyword evidence="6" id="KW-0539">Nucleus</keyword>
<evidence type="ECO:0000259" key="9">
    <source>
        <dbReference type="PROSITE" id="PS50157"/>
    </source>
</evidence>
<feature type="domain" description="C2H2-type" evidence="9">
    <location>
        <begin position="93"/>
        <end position="120"/>
    </location>
</feature>
<feature type="domain" description="C2H2-type" evidence="9">
    <location>
        <begin position="65"/>
        <end position="92"/>
    </location>
</feature>
<dbReference type="VEuPathDB" id="VectorBase:PHUM205170"/>
<sequence length="162" mass="19166">MATQFQQGTEIQPQHVNQSQQTQTISLVTPRKKEKILLPCMHCKDSFRTECQLQAHIRNKHIKPYKCDNCWKAFSFESQLKLHVTTHTGEKPYKCDVCPKAYARKTALFNHVRVHARKKFFKCCKYCGKGFKNEEKLEKHERMHSMGDERKYVALEMFVDNK</sequence>
<keyword evidence="4 7" id="KW-0863">Zinc-finger</keyword>
<evidence type="ECO:0000256" key="1">
    <source>
        <dbReference type="ARBA" id="ARBA00004123"/>
    </source>
</evidence>
<dbReference type="EMBL" id="AAZO01002377">
    <property type="status" value="NOT_ANNOTATED_CDS"/>
    <property type="molecule type" value="Genomic_DNA"/>
</dbReference>
<organism>
    <name type="scientific">Pediculus humanus subsp. corporis</name>
    <name type="common">Body louse</name>
    <dbReference type="NCBI Taxonomy" id="121224"/>
    <lineage>
        <taxon>Eukaryota</taxon>
        <taxon>Metazoa</taxon>
        <taxon>Ecdysozoa</taxon>
        <taxon>Arthropoda</taxon>
        <taxon>Hexapoda</taxon>
        <taxon>Insecta</taxon>
        <taxon>Pterygota</taxon>
        <taxon>Neoptera</taxon>
        <taxon>Paraneoptera</taxon>
        <taxon>Psocodea</taxon>
        <taxon>Troctomorpha</taxon>
        <taxon>Phthiraptera</taxon>
        <taxon>Anoplura</taxon>
        <taxon>Pediculidae</taxon>
        <taxon>Pediculus</taxon>
    </lineage>
</organism>
<keyword evidence="5" id="KW-0862">Zinc</keyword>
<comment type="subcellular location">
    <subcellularLocation>
        <location evidence="1">Nucleus</location>
    </subcellularLocation>
</comment>
<reference evidence="11" key="3">
    <citation type="submission" date="2021-02" db="UniProtKB">
        <authorList>
            <consortium name="EnsemblMetazoa"/>
        </authorList>
    </citation>
    <scope>IDENTIFICATION</scope>
    <source>
        <strain evidence="11">USDA</strain>
    </source>
</reference>
<evidence type="ECO:0000256" key="7">
    <source>
        <dbReference type="PROSITE-ProRule" id="PRU00042"/>
    </source>
</evidence>
<dbReference type="GO" id="GO:0008270">
    <property type="term" value="F:zinc ion binding"/>
    <property type="evidence" value="ECO:0007669"/>
    <property type="project" value="UniProtKB-KW"/>
</dbReference>
<feature type="domain" description="C2H2-type" evidence="9">
    <location>
        <begin position="121"/>
        <end position="149"/>
    </location>
</feature>
<keyword evidence="2" id="KW-0479">Metal-binding</keyword>
<dbReference type="Pfam" id="PF00096">
    <property type="entry name" value="zf-C2H2"/>
    <property type="match status" value="3"/>
</dbReference>
<evidence type="ECO:0000256" key="8">
    <source>
        <dbReference type="SAM" id="MobiDB-lite"/>
    </source>
</evidence>
<dbReference type="Gene3D" id="3.30.160.60">
    <property type="entry name" value="Classic Zinc Finger"/>
    <property type="match status" value="3"/>
</dbReference>
<evidence type="ECO:0000256" key="5">
    <source>
        <dbReference type="ARBA" id="ARBA00022833"/>
    </source>
</evidence>
<dbReference type="OMA" id="FHIRIHR"/>
<dbReference type="Proteomes" id="UP000009046">
    <property type="component" value="Unassembled WGS sequence"/>
</dbReference>
<feature type="region of interest" description="Disordered" evidence="8">
    <location>
        <begin position="1"/>
        <end position="24"/>
    </location>
</feature>
<dbReference type="FunFam" id="3.30.160.60:FF:000139">
    <property type="entry name" value="zinc finger protein 1 homolog"/>
    <property type="match status" value="1"/>
</dbReference>
<dbReference type="CTD" id="8237317"/>
<keyword evidence="3" id="KW-0677">Repeat</keyword>
<dbReference type="eggNOG" id="KOG1721">
    <property type="taxonomic scope" value="Eukaryota"/>
</dbReference>
<gene>
    <name evidence="11" type="primary">8237317</name>
    <name evidence="10" type="ORF">Phum_PHUM205170</name>
</gene>
<dbReference type="FunFam" id="3.30.160.60:FF:000557">
    <property type="entry name" value="zinc finger and SCAN domain-containing protein 29"/>
    <property type="match status" value="1"/>
</dbReference>
<evidence type="ECO:0000256" key="6">
    <source>
        <dbReference type="ARBA" id="ARBA00023242"/>
    </source>
</evidence>
<dbReference type="GO" id="GO:0005634">
    <property type="term" value="C:nucleus"/>
    <property type="evidence" value="ECO:0007669"/>
    <property type="project" value="UniProtKB-SubCell"/>
</dbReference>
<evidence type="ECO:0000313" key="12">
    <source>
        <dbReference type="Proteomes" id="UP000009046"/>
    </source>
</evidence>
<evidence type="ECO:0000313" key="11">
    <source>
        <dbReference type="EnsemblMetazoa" id="PHUM205170-PA"/>
    </source>
</evidence>
<dbReference type="GeneID" id="8237317"/>
<dbReference type="PANTHER" id="PTHR24379:SF121">
    <property type="entry name" value="C2H2-TYPE DOMAIN-CONTAINING PROTEIN"/>
    <property type="match status" value="1"/>
</dbReference>
<dbReference type="EMBL" id="DS235165">
    <property type="protein sequence ID" value="EEB12777.1"/>
    <property type="molecule type" value="Genomic_DNA"/>
</dbReference>
<dbReference type="PANTHER" id="PTHR24379">
    <property type="entry name" value="KRAB AND ZINC FINGER DOMAIN-CONTAINING"/>
    <property type="match status" value="1"/>
</dbReference>
<reference evidence="10" key="1">
    <citation type="submission" date="2007-04" db="EMBL/GenBank/DDBJ databases">
        <title>Annotation of Pediculus humanus corporis strain USDA.</title>
        <authorList>
            <person name="Kirkness E."/>
            <person name="Hannick L."/>
            <person name="Hass B."/>
            <person name="Bruggner R."/>
            <person name="Lawson D."/>
            <person name="Bidwell S."/>
            <person name="Joardar V."/>
            <person name="Caler E."/>
            <person name="Walenz B."/>
            <person name="Inman J."/>
            <person name="Schobel S."/>
            <person name="Galinsky K."/>
            <person name="Amedeo P."/>
            <person name="Strausberg R."/>
        </authorList>
    </citation>
    <scope>NUCLEOTIDE SEQUENCE</scope>
    <source>
        <strain evidence="10">USDA</strain>
    </source>
</reference>
<dbReference type="AlphaFoldDB" id="E0VHC1"/>